<feature type="non-terminal residue" evidence="2">
    <location>
        <position position="437"/>
    </location>
</feature>
<dbReference type="Gene3D" id="1.25.40.880">
    <property type="entry name" value="Alkyl sulfatase, dimerisation domain"/>
    <property type="match status" value="1"/>
</dbReference>
<organism evidence="2">
    <name type="scientific">marine metagenome</name>
    <dbReference type="NCBI Taxonomy" id="408172"/>
    <lineage>
        <taxon>unclassified sequences</taxon>
        <taxon>metagenomes</taxon>
        <taxon>ecological metagenomes</taxon>
    </lineage>
</organism>
<dbReference type="InterPro" id="IPR001279">
    <property type="entry name" value="Metallo-B-lactamas"/>
</dbReference>
<accession>A0A381S067</accession>
<dbReference type="SUPFAM" id="SSF56281">
    <property type="entry name" value="Metallo-hydrolase/oxidoreductase"/>
    <property type="match status" value="1"/>
</dbReference>
<evidence type="ECO:0000259" key="1">
    <source>
        <dbReference type="SMART" id="SM00849"/>
    </source>
</evidence>
<name>A0A381S067_9ZZZZ</name>
<protein>
    <recommendedName>
        <fullName evidence="1">Metallo-beta-lactamase domain-containing protein</fullName>
    </recommendedName>
</protein>
<dbReference type="GO" id="GO:0046983">
    <property type="term" value="F:protein dimerization activity"/>
    <property type="evidence" value="ECO:0007669"/>
    <property type="project" value="InterPro"/>
</dbReference>
<dbReference type="InterPro" id="IPR052195">
    <property type="entry name" value="Bact_Alkyl/Aryl-Sulfatase"/>
</dbReference>
<dbReference type="Pfam" id="PF14863">
    <property type="entry name" value="Alkyl_sulf_dimr"/>
    <property type="match status" value="1"/>
</dbReference>
<dbReference type="PANTHER" id="PTHR43223">
    <property type="entry name" value="ALKYL/ARYL-SULFATASE"/>
    <property type="match status" value="1"/>
</dbReference>
<dbReference type="SMART" id="SM00849">
    <property type="entry name" value="Lactamase_B"/>
    <property type="match status" value="1"/>
</dbReference>
<evidence type="ECO:0000313" key="2">
    <source>
        <dbReference type="EMBL" id="SUZ97506.1"/>
    </source>
</evidence>
<sequence>VSERSLHPVDVANRVIDSGQAEAPHNRVTHQLSVVDDDVAVVESFSHCWALRTDEGLACFDAGGVRHGAEVVDELRRWSDQPVTHLVYTHGHLDHVGGSGAFVADAEARGHARPWFLAHEAVPDRFERYRTTNGWNLVINRRQFGGIRNRQDLGIGDDGPAFLPDNVVEPDELFRDQMSFTIGDRTIELRHARGETDDHAWGWEAERRTVYSGDFTSWVFPNAGNPQKVQRYPIEWAAAMRDMLAAGAERVYPAHGLPIVGRNRVEQVLGDIAEALEHLAGRTLEMMNEGATIDEIIHEVRVPDHLQDRPWLAPQYDEPEFVVRNVYRQFGGWWDGNAANLKPAREASLATELASLVGSVEALAERAVALAESGDLRLACHLVEMAVAAEPTHEGAHRARADVYWRRRAAERSLMSKGIYAAAARESEAALGGEAVG</sequence>
<gene>
    <name evidence="2" type="ORF">METZ01_LOCUS50360</name>
</gene>
<dbReference type="InterPro" id="IPR038536">
    <property type="entry name" value="Alkyl/aryl-sulf_dimr_sf"/>
</dbReference>
<dbReference type="Gene3D" id="3.60.15.10">
    <property type="entry name" value="Ribonuclease Z/Hydroxyacylglutathione hydrolase-like"/>
    <property type="match status" value="1"/>
</dbReference>
<dbReference type="InterPro" id="IPR029228">
    <property type="entry name" value="Alkyl_sulf_dimr"/>
</dbReference>
<reference evidence="2" key="1">
    <citation type="submission" date="2018-05" db="EMBL/GenBank/DDBJ databases">
        <authorList>
            <person name="Lanie J.A."/>
            <person name="Ng W.-L."/>
            <person name="Kazmierczak K.M."/>
            <person name="Andrzejewski T.M."/>
            <person name="Davidsen T.M."/>
            <person name="Wayne K.J."/>
            <person name="Tettelin H."/>
            <person name="Glass J.I."/>
            <person name="Rusch D."/>
            <person name="Podicherti R."/>
            <person name="Tsui H.-C.T."/>
            <person name="Winkler M.E."/>
        </authorList>
    </citation>
    <scope>NUCLEOTIDE SEQUENCE</scope>
</reference>
<dbReference type="PANTHER" id="PTHR43223:SF2">
    <property type="entry name" value="METALLO-BETA-LACTAMASE DOMAIN-CONTAINING PROTEIN"/>
    <property type="match status" value="1"/>
</dbReference>
<feature type="domain" description="Metallo-beta-lactamase" evidence="1">
    <location>
        <begin position="45"/>
        <end position="255"/>
    </location>
</feature>
<proteinExistence type="predicted"/>
<dbReference type="Pfam" id="PF00753">
    <property type="entry name" value="Lactamase_B"/>
    <property type="match status" value="1"/>
</dbReference>
<feature type="non-terminal residue" evidence="2">
    <location>
        <position position="1"/>
    </location>
</feature>
<dbReference type="InterPro" id="IPR036866">
    <property type="entry name" value="RibonucZ/Hydroxyglut_hydro"/>
</dbReference>
<dbReference type="AlphaFoldDB" id="A0A381S067"/>
<dbReference type="EMBL" id="UINC01002516">
    <property type="protein sequence ID" value="SUZ97506.1"/>
    <property type="molecule type" value="Genomic_DNA"/>
</dbReference>